<comment type="similarity">
    <text evidence="1">Belongs to the CCM1 family.</text>
</comment>
<evidence type="ECO:0000256" key="3">
    <source>
        <dbReference type="ARBA" id="ARBA00044493"/>
    </source>
</evidence>
<gene>
    <name evidence="6" type="ORF">BCV72DRAFT_26138</name>
</gene>
<evidence type="ECO:0000256" key="2">
    <source>
        <dbReference type="ARBA" id="ARBA00022737"/>
    </source>
</evidence>
<evidence type="ECO:0000313" key="6">
    <source>
        <dbReference type="EMBL" id="ORE10356.1"/>
    </source>
</evidence>
<dbReference type="InterPro" id="IPR002885">
    <property type="entry name" value="PPR_rpt"/>
</dbReference>
<protein>
    <recommendedName>
        <fullName evidence="7">Pentacotripeptide-repeat region of PRORP domain-containing protein</fullName>
    </recommendedName>
</protein>
<dbReference type="OrthoDB" id="185373at2759"/>
<evidence type="ECO:0000256" key="1">
    <source>
        <dbReference type="ARBA" id="ARBA00006192"/>
    </source>
</evidence>
<organism evidence="6">
    <name type="scientific">Rhizopus microsporus var. microsporus</name>
    <dbReference type="NCBI Taxonomy" id="86635"/>
    <lineage>
        <taxon>Eukaryota</taxon>
        <taxon>Fungi</taxon>
        <taxon>Fungi incertae sedis</taxon>
        <taxon>Mucoromycota</taxon>
        <taxon>Mucoromycotina</taxon>
        <taxon>Mucoromycetes</taxon>
        <taxon>Mucorales</taxon>
        <taxon>Mucorineae</taxon>
        <taxon>Rhizopodaceae</taxon>
        <taxon>Rhizopus</taxon>
    </lineage>
</organism>
<sequence>MIKHQIFFQKGSLACKQAIRTFFPLFTLRLASTATIVHNNSKSRSNEGNKRSRPVFVKVDSPFAKANKFTYVMPADPYVASNKITTILKNGTLDDAADYIKALPLDLQTAAVWNQLIGYCAQYGKANSAEQYYVQMRKRGISPNERTFTHLLSAYANSTSPQAIERAERRFTEMKKFDMSPSVIHINNLLRVYNHADQPSKTVELLHDMLVRGMSPDATTYSIALRACSELENTHQARQEVRSIWKQIVNRLQPASTDSLGNAPKQPPVEIDDTLVTSLLIAISRTSSQEADITTGIDIVQKLYSLYPAGAASMINKYALSNKSESYGFGMQPSPKVLDAILRLCGKLRQYALGMEYYELALQQFPRLKPDQHVKKSHMWLKKQERKRLYEMKKRER</sequence>
<dbReference type="Gene3D" id="1.25.40.10">
    <property type="entry name" value="Tetratricopeptide repeat domain"/>
    <property type="match status" value="1"/>
</dbReference>
<evidence type="ECO:0000256" key="5">
    <source>
        <dbReference type="PROSITE-ProRule" id="PRU00708"/>
    </source>
</evidence>
<dbReference type="Proteomes" id="UP000242414">
    <property type="component" value="Unassembled WGS sequence"/>
</dbReference>
<name>A0A1X0REB0_RHIZD</name>
<comment type="function">
    <text evidence="3">Regulates mitochondrial small subunit maturation by controlling 15S rRNA 5'-end processing. Localizes to the 5' precursor of the 15S rRNA in a position that is subsequently occupied by mS47 in the mature yeast mtSSU. Uses structure and sequence-specific RNA recognition, binding to a single-stranded region of the precursor and specifically recognizing bases -6 to -1. The exchange of Ccm1 for mS47 is coupled to the irreversible removal of precursor rRNA that is accompanied by conformational changes of the mitoribosomal proteins uS5m and mS26. These conformational changes signal completion of 5'-end rRNA processing through protection of the mature 5'-end of the 15S rRNA and stabilization of mS47. The removal of the 5' precursor together with the dissociation of Ccm1 may be catalyzed by the 5'-3' exoribonuclease Pet127. Involved in the specific removal of group I introns in mitochondrial encoded transcripts.</text>
</comment>
<accession>A0A1X0REB0</accession>
<dbReference type="PANTHER" id="PTHR47447:SF17">
    <property type="entry name" value="OS12G0638900 PROTEIN"/>
    <property type="match status" value="1"/>
</dbReference>
<feature type="repeat" description="PPR" evidence="5">
    <location>
        <begin position="109"/>
        <end position="143"/>
    </location>
</feature>
<dbReference type="EMBL" id="KV921866">
    <property type="protein sequence ID" value="ORE10356.1"/>
    <property type="molecule type" value="Genomic_DNA"/>
</dbReference>
<comment type="subunit">
    <text evidence="4">Binds to mitochondrial small subunit 15S rRNA.</text>
</comment>
<dbReference type="InterPro" id="IPR011990">
    <property type="entry name" value="TPR-like_helical_dom_sf"/>
</dbReference>
<keyword evidence="2" id="KW-0677">Repeat</keyword>
<proteinExistence type="inferred from homology"/>
<evidence type="ECO:0008006" key="7">
    <source>
        <dbReference type="Google" id="ProtNLM"/>
    </source>
</evidence>
<dbReference type="Pfam" id="PF13041">
    <property type="entry name" value="PPR_2"/>
    <property type="match status" value="2"/>
</dbReference>
<dbReference type="VEuPathDB" id="FungiDB:BCV72DRAFT_26138"/>
<dbReference type="PROSITE" id="PS51375">
    <property type="entry name" value="PPR"/>
    <property type="match status" value="1"/>
</dbReference>
<dbReference type="PANTHER" id="PTHR47447">
    <property type="entry name" value="OS03G0856100 PROTEIN"/>
    <property type="match status" value="1"/>
</dbReference>
<dbReference type="AlphaFoldDB" id="A0A1X0REB0"/>
<dbReference type="NCBIfam" id="TIGR00756">
    <property type="entry name" value="PPR"/>
    <property type="match status" value="2"/>
</dbReference>
<evidence type="ECO:0000256" key="4">
    <source>
        <dbReference type="ARBA" id="ARBA00044511"/>
    </source>
</evidence>
<reference evidence="6" key="1">
    <citation type="journal article" date="2016" name="Proc. Natl. Acad. Sci. U.S.A.">
        <title>Lipid metabolic changes in an early divergent fungus govern the establishment of a mutualistic symbiosis with endobacteria.</title>
        <authorList>
            <person name="Lastovetsky O.A."/>
            <person name="Gaspar M.L."/>
            <person name="Mondo S.J."/>
            <person name="LaButti K.M."/>
            <person name="Sandor L."/>
            <person name="Grigoriev I.V."/>
            <person name="Henry S.A."/>
            <person name="Pawlowska T.E."/>
        </authorList>
    </citation>
    <scope>NUCLEOTIDE SEQUENCE [LARGE SCALE GENOMIC DNA]</scope>
    <source>
        <strain evidence="6">ATCC 52814</strain>
    </source>
</reference>